<dbReference type="EMBL" id="RCZH01000019">
    <property type="protein sequence ID" value="TPG34087.1"/>
    <property type="molecule type" value="Genomic_DNA"/>
</dbReference>
<protein>
    <submittedName>
        <fullName evidence="2">Uncharacterized protein</fullName>
    </submittedName>
</protein>
<keyword evidence="1" id="KW-0812">Transmembrane</keyword>
<proteinExistence type="predicted"/>
<feature type="transmembrane region" description="Helical" evidence="1">
    <location>
        <begin position="101"/>
        <end position="122"/>
    </location>
</feature>
<evidence type="ECO:0000313" key="2">
    <source>
        <dbReference type="EMBL" id="TPG34087.1"/>
    </source>
</evidence>
<keyword evidence="3" id="KW-1185">Reference proteome</keyword>
<evidence type="ECO:0000313" key="3">
    <source>
        <dbReference type="Proteomes" id="UP000319700"/>
    </source>
</evidence>
<reference evidence="2 3" key="1">
    <citation type="journal article" date="2019" name="Environ. Microbiol.">
        <title>Species interactions and distinct microbial communities in high Arctic permafrost affected cryosols are associated with the CH4 and CO2 gas fluxes.</title>
        <authorList>
            <person name="Altshuler I."/>
            <person name="Hamel J."/>
            <person name="Turney S."/>
            <person name="Magnuson E."/>
            <person name="Levesque R."/>
            <person name="Greer C."/>
            <person name="Whyte L.G."/>
        </authorList>
    </citation>
    <scope>NUCLEOTIDE SEQUENCE [LARGE SCALE GENOMIC DNA]</scope>
    <source>
        <strain evidence="2 3">42</strain>
    </source>
</reference>
<organism evidence="2 3">
    <name type="scientific">Flavobacterium pectinovorum</name>
    <dbReference type="NCBI Taxonomy" id="29533"/>
    <lineage>
        <taxon>Bacteria</taxon>
        <taxon>Pseudomonadati</taxon>
        <taxon>Bacteroidota</taxon>
        <taxon>Flavobacteriia</taxon>
        <taxon>Flavobacteriales</taxon>
        <taxon>Flavobacteriaceae</taxon>
        <taxon>Flavobacterium</taxon>
    </lineage>
</organism>
<keyword evidence="1" id="KW-1133">Transmembrane helix</keyword>
<dbReference type="AlphaFoldDB" id="A0A502E9M4"/>
<gene>
    <name evidence="2" type="ORF">EAH81_23070</name>
</gene>
<comment type="caution">
    <text evidence="2">The sequence shown here is derived from an EMBL/GenBank/DDBJ whole genome shotgun (WGS) entry which is preliminary data.</text>
</comment>
<accession>A0A502E9M4</accession>
<sequence>MPYRTLTRTLILKIANYDLSYYGAKQIRLFIPDLGFILTLIPIGLFIISKSQKQKRNDLLSILIFPGLVVLFYLFYCFSESQIIKYTTTVDKDIYYHHQNVNYRLIALFSIISSQILNYFILKKLSKANPT</sequence>
<feature type="transmembrane region" description="Helical" evidence="1">
    <location>
        <begin position="27"/>
        <end position="47"/>
    </location>
</feature>
<name>A0A502E9M4_9FLAO</name>
<keyword evidence="1" id="KW-0472">Membrane</keyword>
<feature type="transmembrane region" description="Helical" evidence="1">
    <location>
        <begin position="59"/>
        <end position="76"/>
    </location>
</feature>
<evidence type="ECO:0000256" key="1">
    <source>
        <dbReference type="SAM" id="Phobius"/>
    </source>
</evidence>
<dbReference type="Proteomes" id="UP000319700">
    <property type="component" value="Unassembled WGS sequence"/>
</dbReference>